<sequence>MIKIYNAFAGTGKTYLLINKFIITSIKNYKKYNFILSFTNYSINNIKNKILKKLFNIINNKKNIYKKINIKKKKINKICLNIIYKILTKKNILTIDKFFYSLIKTKIKIIKKKKKNIKQYINKYLIKYIIKYNYIFNFKNKLYYFNLLKKKFFFLINFNIMKNFFLKINKYSIFNIFNKIKNNNKKKIYKELFYNNFIIYIYNKIYYKNIYKKKKIYLENLNFFFYKKYIKKYKILPFIYEKIINKYNSIFIDEYQDINKYQYKNLFYLFKEIILNYYNKKNIYLFGDNNQSIYT</sequence>
<dbReference type="InterPro" id="IPR014016">
    <property type="entry name" value="UvrD-like_ATP-bd"/>
</dbReference>
<dbReference type="Pfam" id="PF00580">
    <property type="entry name" value="UvrD-helicase"/>
    <property type="match status" value="1"/>
</dbReference>
<gene>
    <name evidence="6" type="ORF">ABUS76_00790</name>
</gene>
<dbReference type="InterPro" id="IPR027417">
    <property type="entry name" value="P-loop_NTPase"/>
</dbReference>
<dbReference type="GO" id="GO:0043138">
    <property type="term" value="F:3'-5' DNA helicase activity"/>
    <property type="evidence" value="ECO:0007669"/>
    <property type="project" value="TreeGrafter"/>
</dbReference>
<dbReference type="EMBL" id="CP158689">
    <property type="protein sequence ID" value="XCC45289.1"/>
    <property type="molecule type" value="Genomic_DNA"/>
</dbReference>
<dbReference type="InterPro" id="IPR000212">
    <property type="entry name" value="DNA_helicase_UvrD/REP"/>
</dbReference>
<dbReference type="GO" id="GO:0005524">
    <property type="term" value="F:ATP binding"/>
    <property type="evidence" value="ECO:0007669"/>
    <property type="project" value="UniProtKB-KW"/>
</dbReference>
<dbReference type="GO" id="GO:0000725">
    <property type="term" value="P:recombinational repair"/>
    <property type="evidence" value="ECO:0007669"/>
    <property type="project" value="TreeGrafter"/>
</dbReference>
<reference evidence="6" key="1">
    <citation type="submission" date="2024-06" db="EMBL/GenBank/DDBJ databases">
        <title>Diversity, functionality, and evolutionary history of bacterial symbionts in false click beetles (Coleoptera, Throscidae).</title>
        <authorList>
            <person name="Wierz J.C."/>
            <person name="Malm H."/>
            <person name="Kaltenpoth M."/>
            <person name="Engl T."/>
        </authorList>
    </citation>
    <scope>NUCLEOTIDE SEQUENCE</scope>
    <source>
        <strain evidence="6">Ttur</strain>
    </source>
</reference>
<dbReference type="GO" id="GO:0016787">
    <property type="term" value="F:hydrolase activity"/>
    <property type="evidence" value="ECO:0007669"/>
    <property type="project" value="UniProtKB-KW"/>
</dbReference>
<accession>A0AAU7ZYG6</accession>
<evidence type="ECO:0000256" key="1">
    <source>
        <dbReference type="ARBA" id="ARBA00022741"/>
    </source>
</evidence>
<keyword evidence="2" id="KW-0378">Hydrolase</keyword>
<evidence type="ECO:0000256" key="3">
    <source>
        <dbReference type="ARBA" id="ARBA00022806"/>
    </source>
</evidence>
<evidence type="ECO:0000313" key="6">
    <source>
        <dbReference type="EMBL" id="XCC45289.1"/>
    </source>
</evidence>
<organism evidence="6">
    <name type="scientific">Candidatus Shikimatogenerans sp. Ttur</name>
    <dbReference type="NCBI Taxonomy" id="3158569"/>
    <lineage>
        <taxon>Bacteria</taxon>
        <taxon>Pseudomonadati</taxon>
        <taxon>Bacteroidota</taxon>
        <taxon>Flavobacteriia</taxon>
        <taxon>Flavobacteriales</taxon>
        <taxon>Candidatus Shikimatogenerans</taxon>
    </lineage>
</organism>
<dbReference type="SUPFAM" id="SSF52540">
    <property type="entry name" value="P-loop containing nucleoside triphosphate hydrolases"/>
    <property type="match status" value="1"/>
</dbReference>
<name>A0AAU7ZYG6_9FLAO</name>
<feature type="domain" description="UvrD-like helicase ATP-binding" evidence="5">
    <location>
        <begin position="7"/>
        <end position="294"/>
    </location>
</feature>
<dbReference type="Gene3D" id="3.40.50.300">
    <property type="entry name" value="P-loop containing nucleotide triphosphate hydrolases"/>
    <property type="match status" value="2"/>
</dbReference>
<keyword evidence="1" id="KW-0547">Nucleotide-binding</keyword>
<evidence type="ECO:0000256" key="2">
    <source>
        <dbReference type="ARBA" id="ARBA00022801"/>
    </source>
</evidence>
<dbReference type="GO" id="GO:0005829">
    <property type="term" value="C:cytosol"/>
    <property type="evidence" value="ECO:0007669"/>
    <property type="project" value="TreeGrafter"/>
</dbReference>
<evidence type="ECO:0000259" key="5">
    <source>
        <dbReference type="Pfam" id="PF00580"/>
    </source>
</evidence>
<proteinExistence type="predicted"/>
<evidence type="ECO:0000256" key="4">
    <source>
        <dbReference type="ARBA" id="ARBA00022840"/>
    </source>
</evidence>
<dbReference type="PANTHER" id="PTHR11070">
    <property type="entry name" value="UVRD / RECB / PCRA DNA HELICASE FAMILY MEMBER"/>
    <property type="match status" value="1"/>
</dbReference>
<keyword evidence="3" id="KW-0347">Helicase</keyword>
<dbReference type="AlphaFoldDB" id="A0AAU7ZYG6"/>
<keyword evidence="4" id="KW-0067">ATP-binding</keyword>
<dbReference type="PANTHER" id="PTHR11070:SF67">
    <property type="entry name" value="DNA 3'-5' HELICASE"/>
    <property type="match status" value="1"/>
</dbReference>
<dbReference type="GO" id="GO:0003677">
    <property type="term" value="F:DNA binding"/>
    <property type="evidence" value="ECO:0007669"/>
    <property type="project" value="InterPro"/>
</dbReference>
<protein>
    <submittedName>
        <fullName evidence="6">UvrD-helicase domain-containing protein</fullName>
    </submittedName>
</protein>